<evidence type="ECO:0000256" key="1">
    <source>
        <dbReference type="ARBA" id="ARBA00004651"/>
    </source>
</evidence>
<feature type="transmembrane region" description="Helical" evidence="6">
    <location>
        <begin position="134"/>
        <end position="151"/>
    </location>
</feature>
<dbReference type="InterPro" id="IPR016174">
    <property type="entry name" value="Di-haem_cyt_TM"/>
</dbReference>
<keyword evidence="2" id="KW-1003">Cell membrane</keyword>
<evidence type="ECO:0000313" key="8">
    <source>
        <dbReference type="EMBL" id="SHK05104.1"/>
    </source>
</evidence>
<evidence type="ECO:0000256" key="4">
    <source>
        <dbReference type="ARBA" id="ARBA00022989"/>
    </source>
</evidence>
<dbReference type="RefSeq" id="WP_149789232.1">
    <property type="nucleotide sequence ID" value="NZ_FNIO01000008.1"/>
</dbReference>
<dbReference type="Proteomes" id="UP000324252">
    <property type="component" value="Unassembled WGS sequence"/>
</dbReference>
<sequence length="178" mass="19580">MTPKKVWDPVIRVFHWTLATGFVLNALVIDEDGALHEQVGWIIVALLGVRLVWGLVGTRHARFSDFLPSVSAAIGQLRDMATGRVRHHLGHSPLGAWMIWNLLAGIAAISLTGWMMTTATFWGVDWVEEMHEALVLWVGISALAHVAAVIAESRRTGVNLARAMVTGTKVMPDELSER</sequence>
<feature type="transmembrane region" description="Helical" evidence="6">
    <location>
        <begin position="9"/>
        <end position="27"/>
    </location>
</feature>
<organism evidence="8 9">
    <name type="scientific">Lutimaribacter pacificus</name>
    <dbReference type="NCBI Taxonomy" id="391948"/>
    <lineage>
        <taxon>Bacteria</taxon>
        <taxon>Pseudomonadati</taxon>
        <taxon>Pseudomonadota</taxon>
        <taxon>Alphaproteobacteria</taxon>
        <taxon>Rhodobacterales</taxon>
        <taxon>Roseobacteraceae</taxon>
        <taxon>Lutimaribacter</taxon>
    </lineage>
</organism>
<evidence type="ECO:0000256" key="6">
    <source>
        <dbReference type="SAM" id="Phobius"/>
    </source>
</evidence>
<dbReference type="GO" id="GO:0005886">
    <property type="term" value="C:plasma membrane"/>
    <property type="evidence" value="ECO:0007669"/>
    <property type="project" value="UniProtKB-SubCell"/>
</dbReference>
<dbReference type="GO" id="GO:0020037">
    <property type="term" value="F:heme binding"/>
    <property type="evidence" value="ECO:0007669"/>
    <property type="project" value="TreeGrafter"/>
</dbReference>
<evidence type="ECO:0000256" key="3">
    <source>
        <dbReference type="ARBA" id="ARBA00022692"/>
    </source>
</evidence>
<dbReference type="PANTHER" id="PTHR30485:SF2">
    <property type="entry name" value="BLL0597 PROTEIN"/>
    <property type="match status" value="1"/>
</dbReference>
<dbReference type="PANTHER" id="PTHR30485">
    <property type="entry name" value="NI/FE-HYDROGENASE 1 B-TYPE CYTOCHROME SUBUNIT"/>
    <property type="match status" value="1"/>
</dbReference>
<feature type="domain" description="Cytochrome b561 bacterial/Ni-hydrogenase" evidence="7">
    <location>
        <begin position="6"/>
        <end position="167"/>
    </location>
</feature>
<dbReference type="InterPro" id="IPR051542">
    <property type="entry name" value="Hydrogenase_cytochrome"/>
</dbReference>
<dbReference type="Gene3D" id="1.20.950.20">
    <property type="entry name" value="Transmembrane di-heme cytochromes, Chain C"/>
    <property type="match status" value="1"/>
</dbReference>
<comment type="subcellular location">
    <subcellularLocation>
        <location evidence="1">Cell membrane</location>
        <topology evidence="1">Multi-pass membrane protein</topology>
    </subcellularLocation>
</comment>
<reference evidence="8 9" key="1">
    <citation type="submission" date="2016-11" db="EMBL/GenBank/DDBJ databases">
        <authorList>
            <person name="Varghese N."/>
            <person name="Submissions S."/>
        </authorList>
    </citation>
    <scope>NUCLEOTIDE SEQUENCE [LARGE SCALE GENOMIC DNA]</scope>
    <source>
        <strain evidence="8 9">DSM 29620</strain>
    </source>
</reference>
<dbReference type="GO" id="GO:0009055">
    <property type="term" value="F:electron transfer activity"/>
    <property type="evidence" value="ECO:0007669"/>
    <property type="project" value="InterPro"/>
</dbReference>
<dbReference type="SUPFAM" id="SSF81342">
    <property type="entry name" value="Transmembrane di-heme cytochromes"/>
    <property type="match status" value="1"/>
</dbReference>
<name>A0A1H0LNQ2_9RHOB</name>
<evidence type="ECO:0000256" key="2">
    <source>
        <dbReference type="ARBA" id="ARBA00022475"/>
    </source>
</evidence>
<keyword evidence="9" id="KW-1185">Reference proteome</keyword>
<accession>A0A1H0LNQ2</accession>
<evidence type="ECO:0000256" key="5">
    <source>
        <dbReference type="ARBA" id="ARBA00023136"/>
    </source>
</evidence>
<dbReference type="Pfam" id="PF01292">
    <property type="entry name" value="Ni_hydr_CYTB"/>
    <property type="match status" value="1"/>
</dbReference>
<feature type="transmembrane region" description="Helical" evidence="6">
    <location>
        <begin position="94"/>
        <end position="114"/>
    </location>
</feature>
<protein>
    <submittedName>
        <fullName evidence="8">Cytochrome b</fullName>
    </submittedName>
</protein>
<dbReference type="OrthoDB" id="196472at2"/>
<keyword evidence="4 6" id="KW-1133">Transmembrane helix</keyword>
<dbReference type="InterPro" id="IPR011577">
    <property type="entry name" value="Cyt_b561_bac/Ni-Hgenase"/>
</dbReference>
<proteinExistence type="predicted"/>
<dbReference type="AlphaFoldDB" id="A0A1H0LNQ2"/>
<dbReference type="GO" id="GO:0022904">
    <property type="term" value="P:respiratory electron transport chain"/>
    <property type="evidence" value="ECO:0007669"/>
    <property type="project" value="InterPro"/>
</dbReference>
<dbReference type="EMBL" id="FQZZ01000003">
    <property type="protein sequence ID" value="SHK05104.1"/>
    <property type="molecule type" value="Genomic_DNA"/>
</dbReference>
<gene>
    <name evidence="8" type="ORF">SAMN05444142_10385</name>
</gene>
<keyword evidence="5 6" id="KW-0472">Membrane</keyword>
<evidence type="ECO:0000259" key="7">
    <source>
        <dbReference type="Pfam" id="PF01292"/>
    </source>
</evidence>
<evidence type="ECO:0000313" key="9">
    <source>
        <dbReference type="Proteomes" id="UP000324252"/>
    </source>
</evidence>
<keyword evidence="3 6" id="KW-0812">Transmembrane</keyword>
<feature type="transmembrane region" description="Helical" evidence="6">
    <location>
        <begin position="39"/>
        <end position="56"/>
    </location>
</feature>